<proteinExistence type="predicted"/>
<feature type="transmembrane region" description="Helical" evidence="1">
    <location>
        <begin position="12"/>
        <end position="32"/>
    </location>
</feature>
<accession>F9Y5B1</accession>
<evidence type="ECO:0000313" key="3">
    <source>
        <dbReference type="Proteomes" id="UP000000692"/>
    </source>
</evidence>
<sequence>MANQGPARDRAAGFSFANFCFGFILGLILNIMSRDYSHV</sequence>
<keyword evidence="1" id="KW-0812">Transmembrane</keyword>
<keyword evidence="1" id="KW-1133">Transmembrane helix</keyword>
<name>F9Y5B1_KETVW</name>
<reference evidence="2 3" key="1">
    <citation type="journal article" date="2011" name="J. Bacteriol.">
        <title>Complete genome sequence of the industrial strain Ketogulonicigenium vulgare WSH-001.</title>
        <authorList>
            <person name="Liu L."/>
            <person name="Li Y."/>
            <person name="Zhang J."/>
            <person name="Zhou Z."/>
            <person name="Liu J."/>
            <person name="Li X."/>
            <person name="Zhou J."/>
            <person name="Du G."/>
            <person name="Wang L."/>
            <person name="Chen J."/>
        </authorList>
    </citation>
    <scope>NUCLEOTIDE SEQUENCE [LARGE SCALE GENOMIC DNA]</scope>
    <source>
        <strain evidence="2 3">WSH-001</strain>
    </source>
</reference>
<keyword evidence="3" id="KW-1185">Reference proteome</keyword>
<keyword evidence="1" id="KW-0472">Membrane</keyword>
<evidence type="ECO:0000256" key="1">
    <source>
        <dbReference type="SAM" id="Phobius"/>
    </source>
</evidence>
<protein>
    <submittedName>
        <fullName evidence="2">Uncharacterized protein</fullName>
    </submittedName>
</protein>
<dbReference type="Proteomes" id="UP000000692">
    <property type="component" value="Chromosome"/>
</dbReference>
<dbReference type="AlphaFoldDB" id="F9Y5B1"/>
<dbReference type="EMBL" id="CP002018">
    <property type="protein sequence ID" value="AEM41916.1"/>
    <property type="molecule type" value="Genomic_DNA"/>
</dbReference>
<dbReference type="HOGENOM" id="CLU_3311121_0_0_5"/>
<dbReference type="KEGG" id="kvl:KVU_2077"/>
<evidence type="ECO:0000313" key="2">
    <source>
        <dbReference type="EMBL" id="AEM41916.1"/>
    </source>
</evidence>
<gene>
    <name evidence="2" type="ordered locus">KVU_2077</name>
</gene>
<organism evidence="2 3">
    <name type="scientific">Ketogulonicigenium vulgare (strain WSH-001)</name>
    <dbReference type="NCBI Taxonomy" id="759362"/>
    <lineage>
        <taxon>Bacteria</taxon>
        <taxon>Pseudomonadati</taxon>
        <taxon>Pseudomonadota</taxon>
        <taxon>Alphaproteobacteria</taxon>
        <taxon>Rhodobacterales</taxon>
        <taxon>Roseobacteraceae</taxon>
        <taxon>Ketogulonicigenium</taxon>
    </lineage>
</organism>